<accession>A0AAV0NK43</accession>
<evidence type="ECO:0000313" key="1">
    <source>
        <dbReference type="EMBL" id="CAI0458832.1"/>
    </source>
</evidence>
<organism evidence="1 2">
    <name type="scientific">Linum tenue</name>
    <dbReference type="NCBI Taxonomy" id="586396"/>
    <lineage>
        <taxon>Eukaryota</taxon>
        <taxon>Viridiplantae</taxon>
        <taxon>Streptophyta</taxon>
        <taxon>Embryophyta</taxon>
        <taxon>Tracheophyta</taxon>
        <taxon>Spermatophyta</taxon>
        <taxon>Magnoliopsida</taxon>
        <taxon>eudicotyledons</taxon>
        <taxon>Gunneridae</taxon>
        <taxon>Pentapetalae</taxon>
        <taxon>rosids</taxon>
        <taxon>fabids</taxon>
        <taxon>Malpighiales</taxon>
        <taxon>Linaceae</taxon>
        <taxon>Linum</taxon>
    </lineage>
</organism>
<gene>
    <name evidence="1" type="ORF">LITE_LOCUS33720</name>
</gene>
<protein>
    <submittedName>
        <fullName evidence="1">Uncharacterized protein</fullName>
    </submittedName>
</protein>
<reference evidence="1" key="1">
    <citation type="submission" date="2022-08" db="EMBL/GenBank/DDBJ databases">
        <authorList>
            <person name="Gutierrez-Valencia J."/>
        </authorList>
    </citation>
    <scope>NUCLEOTIDE SEQUENCE</scope>
</reference>
<dbReference type="Proteomes" id="UP001154282">
    <property type="component" value="Unassembled WGS sequence"/>
</dbReference>
<comment type="caution">
    <text evidence="1">The sequence shown here is derived from an EMBL/GenBank/DDBJ whole genome shotgun (WGS) entry which is preliminary data.</text>
</comment>
<dbReference type="AlphaFoldDB" id="A0AAV0NK43"/>
<evidence type="ECO:0000313" key="2">
    <source>
        <dbReference type="Proteomes" id="UP001154282"/>
    </source>
</evidence>
<proteinExistence type="predicted"/>
<keyword evidence="2" id="KW-1185">Reference proteome</keyword>
<dbReference type="EMBL" id="CAMGYJ010000008">
    <property type="protein sequence ID" value="CAI0458832.1"/>
    <property type="molecule type" value="Genomic_DNA"/>
</dbReference>
<sequence length="46" mass="5157">MADRSSTKYYCGSLKMIATSISNLCGNVHFVIALQATEIKKYHFTN</sequence>
<name>A0AAV0NK43_9ROSI</name>